<evidence type="ECO:0000313" key="4">
    <source>
        <dbReference type="Proteomes" id="UP001597156"/>
    </source>
</evidence>
<dbReference type="EC" id="1.-.-.-" evidence="3"/>
<dbReference type="InterPro" id="IPR020843">
    <property type="entry name" value="ER"/>
</dbReference>
<organism evidence="3 4">
    <name type="scientific">Lentilactobacillus raoultii</name>
    <dbReference type="NCBI Taxonomy" id="1987503"/>
    <lineage>
        <taxon>Bacteria</taxon>
        <taxon>Bacillati</taxon>
        <taxon>Bacillota</taxon>
        <taxon>Bacilli</taxon>
        <taxon>Lactobacillales</taxon>
        <taxon>Lactobacillaceae</taxon>
        <taxon>Lentilactobacillus</taxon>
    </lineage>
</organism>
<dbReference type="Gene3D" id="3.90.180.10">
    <property type="entry name" value="Medium-chain alcohol dehydrogenases, catalytic domain"/>
    <property type="match status" value="1"/>
</dbReference>
<proteinExistence type="predicted"/>
<name>A0ABW3PPM4_9LACO</name>
<dbReference type="SUPFAM" id="SSF50129">
    <property type="entry name" value="GroES-like"/>
    <property type="match status" value="1"/>
</dbReference>
<evidence type="ECO:0000259" key="2">
    <source>
        <dbReference type="SMART" id="SM00829"/>
    </source>
</evidence>
<comment type="caution">
    <text evidence="3">The sequence shown here is derived from an EMBL/GenBank/DDBJ whole genome shotgun (WGS) entry which is preliminary data.</text>
</comment>
<gene>
    <name evidence="3" type="ORF">ACFQ22_12930</name>
</gene>
<dbReference type="Pfam" id="PF00107">
    <property type="entry name" value="ADH_zinc_N"/>
    <property type="match status" value="1"/>
</dbReference>
<evidence type="ECO:0000313" key="3">
    <source>
        <dbReference type="EMBL" id="MFD1126245.1"/>
    </source>
</evidence>
<dbReference type="Proteomes" id="UP001597156">
    <property type="component" value="Unassembled WGS sequence"/>
</dbReference>
<dbReference type="InterPro" id="IPR036291">
    <property type="entry name" value="NAD(P)-bd_dom_sf"/>
</dbReference>
<dbReference type="EMBL" id="JBHTLH010000043">
    <property type="protein sequence ID" value="MFD1126245.1"/>
    <property type="molecule type" value="Genomic_DNA"/>
</dbReference>
<keyword evidence="1" id="KW-0521">NADP</keyword>
<dbReference type="InterPro" id="IPR051603">
    <property type="entry name" value="Zinc-ADH_QOR/CCCR"/>
</dbReference>
<reference evidence="4" key="1">
    <citation type="journal article" date="2019" name="Int. J. Syst. Evol. Microbiol.">
        <title>The Global Catalogue of Microorganisms (GCM) 10K type strain sequencing project: providing services to taxonomists for standard genome sequencing and annotation.</title>
        <authorList>
            <consortium name="The Broad Institute Genomics Platform"/>
            <consortium name="The Broad Institute Genome Sequencing Center for Infectious Disease"/>
            <person name="Wu L."/>
            <person name="Ma J."/>
        </authorList>
    </citation>
    <scope>NUCLEOTIDE SEQUENCE [LARGE SCALE GENOMIC DNA]</scope>
    <source>
        <strain evidence="4">CCUG 71848</strain>
    </source>
</reference>
<dbReference type="PANTHER" id="PTHR44154:SF1">
    <property type="entry name" value="QUINONE OXIDOREDUCTASE"/>
    <property type="match status" value="1"/>
</dbReference>
<evidence type="ECO:0000256" key="1">
    <source>
        <dbReference type="ARBA" id="ARBA00022857"/>
    </source>
</evidence>
<dbReference type="CDD" id="cd05289">
    <property type="entry name" value="MDR_like_2"/>
    <property type="match status" value="1"/>
</dbReference>
<feature type="domain" description="Enoyl reductase (ER)" evidence="2">
    <location>
        <begin position="10"/>
        <end position="302"/>
    </location>
</feature>
<dbReference type="RefSeq" id="WP_121977232.1">
    <property type="nucleotide sequence ID" value="NZ_JBHTLH010000043.1"/>
</dbReference>
<accession>A0ABW3PPM4</accession>
<dbReference type="Pfam" id="PF08240">
    <property type="entry name" value="ADH_N"/>
    <property type="match status" value="1"/>
</dbReference>
<protein>
    <submittedName>
        <fullName evidence="3">NADP-dependent oxidoreductase</fullName>
        <ecNumber evidence="3">1.-.-.-</ecNumber>
    </submittedName>
</protein>
<sequence length="305" mass="32264">MKAFGYEQNGGPEVFKEFQVPIPEISANQLLIKTHAFNLNNFERAQRAGEFKPTDHRIIPGRDVAGTVDQVGTDVTGFKIGDRVAAHGHHAYAEFAVGEDTNTVKIPDNVSFAQAAGIVTPGLAAYKGLHLFANIKKDQTIVVKGASGGVGSIAAQVALSLGAHVIGVGAARNKDYVNSLGVKQYVAYDEQDPAEVLADKADVVLDAALNGNGAESDVAIVKNGGVIATVGGGEPATNKDVSFKHIHPTQEISDRAALKALLELMAENKLTIKIGYQLPFTLEGVIQGHQLLESRHDGRVVISTD</sequence>
<dbReference type="PANTHER" id="PTHR44154">
    <property type="entry name" value="QUINONE OXIDOREDUCTASE"/>
    <property type="match status" value="1"/>
</dbReference>
<dbReference type="InterPro" id="IPR011032">
    <property type="entry name" value="GroES-like_sf"/>
</dbReference>
<dbReference type="Gene3D" id="3.40.50.720">
    <property type="entry name" value="NAD(P)-binding Rossmann-like Domain"/>
    <property type="match status" value="1"/>
</dbReference>
<dbReference type="InterPro" id="IPR013149">
    <property type="entry name" value="ADH-like_C"/>
</dbReference>
<dbReference type="SMART" id="SM00829">
    <property type="entry name" value="PKS_ER"/>
    <property type="match status" value="1"/>
</dbReference>
<dbReference type="InterPro" id="IPR013154">
    <property type="entry name" value="ADH-like_N"/>
</dbReference>
<keyword evidence="4" id="KW-1185">Reference proteome</keyword>
<dbReference type="SUPFAM" id="SSF51735">
    <property type="entry name" value="NAD(P)-binding Rossmann-fold domains"/>
    <property type="match status" value="1"/>
</dbReference>
<dbReference type="GO" id="GO:0016491">
    <property type="term" value="F:oxidoreductase activity"/>
    <property type="evidence" value="ECO:0007669"/>
    <property type="project" value="UniProtKB-KW"/>
</dbReference>
<keyword evidence="3" id="KW-0560">Oxidoreductase</keyword>